<organism evidence="1">
    <name type="scientific">Populus davidiana</name>
    <dbReference type="NCBI Taxonomy" id="266767"/>
    <lineage>
        <taxon>Eukaryota</taxon>
        <taxon>Viridiplantae</taxon>
        <taxon>Streptophyta</taxon>
        <taxon>Embryophyta</taxon>
        <taxon>Tracheophyta</taxon>
        <taxon>Spermatophyta</taxon>
        <taxon>Magnoliopsida</taxon>
        <taxon>eudicotyledons</taxon>
        <taxon>Gunneridae</taxon>
        <taxon>Pentapetalae</taxon>
        <taxon>rosids</taxon>
        <taxon>fabids</taxon>
        <taxon>Malpighiales</taxon>
        <taxon>Salicaceae</taxon>
        <taxon>Saliceae</taxon>
        <taxon>Populus</taxon>
    </lineage>
</organism>
<accession>A0A6M2F848</accession>
<dbReference type="AlphaFoldDB" id="A0A6M2F848"/>
<proteinExistence type="predicted"/>
<reference evidence="1" key="1">
    <citation type="submission" date="2020-03" db="EMBL/GenBank/DDBJ databases">
        <authorList>
            <person name="Zhang R."/>
        </authorList>
    </citation>
    <scope>NUCLEOTIDE SEQUENCE</scope>
</reference>
<name>A0A6M2F848_9ROSI</name>
<evidence type="ECO:0000313" key="1">
    <source>
        <dbReference type="EMBL" id="NUU93687.1"/>
    </source>
</evidence>
<sequence>MLVLYISFLCLSKMLPRNDTHFATCNSIPKMQQASNLIPRALKTIMGNYSSSIKSAAHSHSKLRLGILSFDLIMMQSFVAYYPSLARSFMQLCGITNVYLFSMLNFYQSPKAKPIKDSNMFPTCGSKQIKHLSQVLQT</sequence>
<dbReference type="EMBL" id="GILB01013354">
    <property type="protein sequence ID" value="NUU93687.1"/>
    <property type="molecule type" value="Transcribed_RNA"/>
</dbReference>
<protein>
    <submittedName>
        <fullName evidence="1">Uncharacterized protein</fullName>
    </submittedName>
</protein>